<dbReference type="AlphaFoldDB" id="A0A1D8RDZ3"/>
<keyword evidence="8 9" id="KW-0472">Membrane</keyword>
<comment type="subcellular location">
    <subcellularLocation>
        <location evidence="2">Membrane</location>
        <topology evidence="2">Multi-pass membrane protein</topology>
    </subcellularLocation>
</comment>
<evidence type="ECO:0000256" key="6">
    <source>
        <dbReference type="ARBA" id="ARBA00022692"/>
    </source>
</evidence>
<keyword evidence="10" id="KW-0150">Chloroplast</keyword>
<reference evidence="10" key="1">
    <citation type="submission" date="2016-09" db="EMBL/GenBank/DDBJ databases">
        <title>The plastid genome of some eustigmatophyte algae harbours a bacteria-derived six-gene cluster for biosynthesis of a novel secondary metabolite.</title>
        <authorList>
            <person name="Yurchenko T."/>
            <person name="Sevcikova T."/>
            <person name="Strnad H."/>
            <person name="Butenko A."/>
            <person name="Elias M."/>
        </authorList>
    </citation>
    <scope>NUCLEOTIDE SEQUENCE</scope>
</reference>
<feature type="transmembrane region" description="Helical" evidence="9">
    <location>
        <begin position="22"/>
        <end position="50"/>
    </location>
</feature>
<accession>A0A1D8RDZ3</accession>
<evidence type="ECO:0000256" key="2">
    <source>
        <dbReference type="ARBA" id="ARBA00004141"/>
    </source>
</evidence>
<evidence type="ECO:0000256" key="7">
    <source>
        <dbReference type="ARBA" id="ARBA00022989"/>
    </source>
</evidence>
<evidence type="ECO:0000256" key="8">
    <source>
        <dbReference type="ARBA" id="ARBA00023136"/>
    </source>
</evidence>
<gene>
    <name evidence="10" type="primary">ycf4</name>
</gene>
<dbReference type="GO" id="GO:0015979">
    <property type="term" value="P:photosynthesis"/>
    <property type="evidence" value="ECO:0007669"/>
    <property type="project" value="UniProtKB-KW"/>
</dbReference>
<comment type="function">
    <text evidence="1">Seems to be required for the assembly of the photosystem I complex.</text>
</comment>
<name>A0A1D8RDZ3_9STRA</name>
<evidence type="ECO:0000256" key="4">
    <source>
        <dbReference type="ARBA" id="ARBA00015395"/>
    </source>
</evidence>
<dbReference type="EMBL" id="KX839261">
    <property type="protein sequence ID" value="AOW70929.1"/>
    <property type="molecule type" value="Genomic_DNA"/>
</dbReference>
<keyword evidence="7 9" id="KW-1133">Transmembrane helix</keyword>
<evidence type="ECO:0000256" key="1">
    <source>
        <dbReference type="ARBA" id="ARBA00002862"/>
    </source>
</evidence>
<feature type="transmembrane region" description="Helical" evidence="9">
    <location>
        <begin position="71"/>
        <end position="92"/>
    </location>
</feature>
<keyword evidence="10" id="KW-0934">Plastid</keyword>
<dbReference type="GO" id="GO:0009522">
    <property type="term" value="C:photosystem I"/>
    <property type="evidence" value="ECO:0007669"/>
    <property type="project" value="InterPro"/>
</dbReference>
<evidence type="ECO:0000256" key="5">
    <source>
        <dbReference type="ARBA" id="ARBA00022531"/>
    </source>
</evidence>
<keyword evidence="5" id="KW-0602">Photosynthesis</keyword>
<geneLocation type="chloroplast" evidence="10"/>
<sequence length="197" mass="22198">MIEFDENRWQINLPGNNQPQNYIIPTILLVGGFKAYNSIGFCSLYLLNIFPNLTTINQNQPLIKGFGAQSFSLLSYGSAALVLAGFLFFSAICNIGAGSIKFEKTNQQITLAFKGYPGKNERLFFSYSFRELQCIKILYTQTPVRTQSLFLVLESSREIPIWTSQDPSKFIISESFVTNLGLEMGFNTEIVDRAKQS</sequence>
<protein>
    <recommendedName>
        <fullName evidence="4">Photosystem I assembly protein Ycf4</fullName>
    </recommendedName>
</protein>
<dbReference type="InterPro" id="IPR003359">
    <property type="entry name" value="PSI_Ycf4_assembly"/>
</dbReference>
<evidence type="ECO:0000256" key="9">
    <source>
        <dbReference type="SAM" id="Phobius"/>
    </source>
</evidence>
<keyword evidence="6 9" id="KW-0812">Transmembrane</keyword>
<organism evidence="10">
    <name type="scientific">Vischeria sp. CAUP Q 202</name>
    <dbReference type="NCBI Taxonomy" id="1805947"/>
    <lineage>
        <taxon>Eukaryota</taxon>
        <taxon>Sar</taxon>
        <taxon>Stramenopiles</taxon>
        <taxon>Ochrophyta</taxon>
        <taxon>Eustigmatophyceae</taxon>
        <taxon>Eustigmatales</taxon>
        <taxon>Chlorobotryaceae</taxon>
        <taxon>Vischeria</taxon>
    </lineage>
</organism>
<evidence type="ECO:0000256" key="3">
    <source>
        <dbReference type="ARBA" id="ARBA00008198"/>
    </source>
</evidence>
<comment type="similarity">
    <text evidence="3">Belongs to the Ycf4 family.</text>
</comment>
<proteinExistence type="inferred from homology"/>
<dbReference type="Pfam" id="PF02392">
    <property type="entry name" value="Ycf4"/>
    <property type="match status" value="1"/>
</dbReference>
<evidence type="ECO:0000313" key="10">
    <source>
        <dbReference type="EMBL" id="AOW70929.1"/>
    </source>
</evidence>